<gene>
    <name evidence="2" type="ORF">BJ684DRAFT_20348</name>
</gene>
<feature type="chain" id="PRO_5020597051" evidence="1">
    <location>
        <begin position="21"/>
        <end position="281"/>
    </location>
</feature>
<evidence type="ECO:0000256" key="1">
    <source>
        <dbReference type="SAM" id="SignalP"/>
    </source>
</evidence>
<dbReference type="AlphaFoldDB" id="A0A4P9Y386"/>
<reference evidence="3" key="1">
    <citation type="journal article" date="2018" name="Nat. Microbiol.">
        <title>Leveraging single-cell genomics to expand the fungal tree of life.</title>
        <authorList>
            <person name="Ahrendt S.R."/>
            <person name="Quandt C.A."/>
            <person name="Ciobanu D."/>
            <person name="Clum A."/>
            <person name="Salamov A."/>
            <person name="Andreopoulos B."/>
            <person name="Cheng J.F."/>
            <person name="Woyke T."/>
            <person name="Pelin A."/>
            <person name="Henrissat B."/>
            <person name="Reynolds N.K."/>
            <person name="Benny G.L."/>
            <person name="Smith M.E."/>
            <person name="James T.Y."/>
            <person name="Grigoriev I.V."/>
        </authorList>
    </citation>
    <scope>NUCLEOTIDE SEQUENCE [LARGE SCALE GENOMIC DNA]</scope>
</reference>
<dbReference type="EMBL" id="KZ988097">
    <property type="protein sequence ID" value="RKP13144.1"/>
    <property type="molecule type" value="Genomic_DNA"/>
</dbReference>
<keyword evidence="3" id="KW-1185">Reference proteome</keyword>
<name>A0A4P9Y386_9FUNG</name>
<keyword evidence="1" id="KW-0732">Signal</keyword>
<evidence type="ECO:0000313" key="2">
    <source>
        <dbReference type="EMBL" id="RKP13144.1"/>
    </source>
</evidence>
<sequence>MRASNVLALFATLAIGSAIAAPAPKAAPAPRAEPGPNPGPNPNPSPYGYGYDYSYYYGGSPYYGYGGSPYGYGGSPYYGYYGCQFQLRSFYAHWNSVTCRTTLSLLVEGWSGVLMVLFEWTDPNIGGMIKEMFESSLIPFFFLLPYPSQSLLSKALAPLASGSCTFSPHPYSLRTTIYAPFRRLGLTDLLAFTMHLSSSIYLTLLALATLLPQTPGLPIGPGPVLTRRFYSTDPYASYSSAGCGYGDPCNAWTPYNPLTSSGASATRGPFGEEVPTMGKPW</sequence>
<feature type="signal peptide" evidence="1">
    <location>
        <begin position="1"/>
        <end position="20"/>
    </location>
</feature>
<proteinExistence type="predicted"/>
<organism evidence="2 3">
    <name type="scientific">Piptocephalis cylindrospora</name>
    <dbReference type="NCBI Taxonomy" id="1907219"/>
    <lineage>
        <taxon>Eukaryota</taxon>
        <taxon>Fungi</taxon>
        <taxon>Fungi incertae sedis</taxon>
        <taxon>Zoopagomycota</taxon>
        <taxon>Zoopagomycotina</taxon>
        <taxon>Zoopagomycetes</taxon>
        <taxon>Zoopagales</taxon>
        <taxon>Piptocephalidaceae</taxon>
        <taxon>Piptocephalis</taxon>
    </lineage>
</organism>
<dbReference type="Proteomes" id="UP000267251">
    <property type="component" value="Unassembled WGS sequence"/>
</dbReference>
<evidence type="ECO:0000313" key="3">
    <source>
        <dbReference type="Proteomes" id="UP000267251"/>
    </source>
</evidence>
<accession>A0A4P9Y386</accession>
<protein>
    <submittedName>
        <fullName evidence="2">Uncharacterized protein</fullName>
    </submittedName>
</protein>